<protein>
    <submittedName>
        <fullName evidence="1">Uncharacterized protein</fullName>
    </submittedName>
</protein>
<proteinExistence type="predicted"/>
<dbReference type="EMBL" id="LGST01000016">
    <property type="protein sequence ID" value="KNE00914.1"/>
    <property type="molecule type" value="Genomic_DNA"/>
</dbReference>
<gene>
    <name evidence="1" type="ORF">QG37_01783</name>
</gene>
<reference evidence="2" key="1">
    <citation type="journal article" date="2015" name="BMC Genomics">
        <title>Draft genome of a commonly misdiagnosed multidrug resistant pathogen Candida auris.</title>
        <authorList>
            <person name="Chatterjee S."/>
            <person name="Alampalli S.V."/>
            <person name="Nageshan R.K."/>
            <person name="Chettiar S.T."/>
            <person name="Joshi S."/>
            <person name="Tatu U.S."/>
        </authorList>
    </citation>
    <scope>NUCLEOTIDE SEQUENCE [LARGE SCALE GENOMIC DNA]</scope>
    <source>
        <strain evidence="2">6684</strain>
    </source>
</reference>
<dbReference type="VEuPathDB" id="FungiDB:QG37_01783"/>
<dbReference type="AlphaFoldDB" id="A0A0L0P3M6"/>
<evidence type="ECO:0000313" key="1">
    <source>
        <dbReference type="EMBL" id="KNE00914.1"/>
    </source>
</evidence>
<evidence type="ECO:0000313" key="2">
    <source>
        <dbReference type="Proteomes" id="UP000037122"/>
    </source>
</evidence>
<comment type="caution">
    <text evidence="1">The sequence shown here is derived from an EMBL/GenBank/DDBJ whole genome shotgun (WGS) entry which is preliminary data.</text>
</comment>
<sequence>MVNEDTSKSIGERSIEMSIWGTLGEGGRVVLKIYPPLGPWLRTGMWLRKHKGARTLTLKCML</sequence>
<accession>A0A0L0P3M6</accession>
<name>A0A0L0P3M6_CANAR</name>
<dbReference type="Proteomes" id="UP000037122">
    <property type="component" value="Unassembled WGS sequence"/>
</dbReference>
<organism evidence="1 2">
    <name type="scientific">Candidozyma auris</name>
    <name type="common">Yeast</name>
    <name type="synonym">Candida auris</name>
    <dbReference type="NCBI Taxonomy" id="498019"/>
    <lineage>
        <taxon>Eukaryota</taxon>
        <taxon>Fungi</taxon>
        <taxon>Dikarya</taxon>
        <taxon>Ascomycota</taxon>
        <taxon>Saccharomycotina</taxon>
        <taxon>Pichiomycetes</taxon>
        <taxon>Metschnikowiaceae</taxon>
        <taxon>Candidozyma</taxon>
    </lineage>
</organism>